<reference evidence="2 3" key="1">
    <citation type="submission" date="2017-02" db="EMBL/GenBank/DDBJ databases">
        <title>Complete genome sequence of Brachyspira hampsonii genomovar I strain NSH-16 (ATCC BAA-2463).</title>
        <authorList>
            <person name="Mirajkar N.S."/>
            <person name="Gebhart C.J."/>
        </authorList>
    </citation>
    <scope>NUCLEOTIDE SEQUENCE [LARGE SCALE GENOMIC DNA]</scope>
    <source>
        <strain evidence="2 3">NSH-16</strain>
    </source>
</reference>
<evidence type="ECO:0000313" key="3">
    <source>
        <dbReference type="Proteomes" id="UP000264880"/>
    </source>
</evidence>
<sequence length="251" mass="29976">MYDINLYDILKNCVGSIFYNNEPNEKILIDLIDDNLFKSIFHKYIKASYLSHWKSTIENLVLQNRQRQIKNNLFDNTDFNNLFKVILDENNIGNLLNNISSLDNNLKESFKNIFCRDFNKTSSYIKRIILNSLYKIIIIQDDIDIPAMYSPDSNFFTDIIFIKKDMEVEEKRIIISHELGHIIINRILKENNSFTIDWNFVNEENLSNLFMYYILYDKSCFYSNKDYLNNFIKDSALDFKLSYKNILNKYS</sequence>
<accession>A0AAC9TTP2</accession>
<organism evidence="2 3">
    <name type="scientific">Brachyspira hampsonii</name>
    <dbReference type="NCBI Taxonomy" id="1287055"/>
    <lineage>
        <taxon>Bacteria</taxon>
        <taxon>Pseudomonadati</taxon>
        <taxon>Spirochaetota</taxon>
        <taxon>Spirochaetia</taxon>
        <taxon>Brachyspirales</taxon>
        <taxon>Brachyspiraceae</taxon>
        <taxon>Brachyspira</taxon>
    </lineage>
</organism>
<dbReference type="InterPro" id="IPR010359">
    <property type="entry name" value="IrrE_HExxH"/>
</dbReference>
<dbReference type="KEGG" id="bhp:BHAMNSH16_06315"/>
<keyword evidence="3" id="KW-1185">Reference proteome</keyword>
<protein>
    <recommendedName>
        <fullName evidence="1">IrrE N-terminal-like domain-containing protein</fullName>
    </recommendedName>
</protein>
<proteinExistence type="predicted"/>
<dbReference type="AlphaFoldDB" id="A0AAC9TTP2"/>
<gene>
    <name evidence="2" type="ORF">BHAMNSH16_06315</name>
</gene>
<dbReference type="Pfam" id="PF06114">
    <property type="entry name" value="Peptidase_M78"/>
    <property type="match status" value="1"/>
</dbReference>
<dbReference type="RefSeq" id="WP_069731639.1">
    <property type="nucleotide sequence ID" value="NZ_CP019914.1"/>
</dbReference>
<evidence type="ECO:0000259" key="1">
    <source>
        <dbReference type="Pfam" id="PF06114"/>
    </source>
</evidence>
<dbReference type="EMBL" id="CP019914">
    <property type="protein sequence ID" value="ASJ21278.1"/>
    <property type="molecule type" value="Genomic_DNA"/>
</dbReference>
<name>A0AAC9TTP2_9SPIR</name>
<dbReference type="Proteomes" id="UP000264880">
    <property type="component" value="Chromosome"/>
</dbReference>
<evidence type="ECO:0000313" key="2">
    <source>
        <dbReference type="EMBL" id="ASJ21278.1"/>
    </source>
</evidence>
<feature type="domain" description="IrrE N-terminal-like" evidence="1">
    <location>
        <begin position="153"/>
        <end position="244"/>
    </location>
</feature>